<evidence type="ECO:0000256" key="4">
    <source>
        <dbReference type="ARBA" id="ARBA00005336"/>
    </source>
</evidence>
<dbReference type="SMART" id="SM00236">
    <property type="entry name" value="fCBD"/>
    <property type="match status" value="1"/>
</dbReference>
<dbReference type="InterPro" id="IPR050288">
    <property type="entry name" value="Cellulose_deg_GH3"/>
</dbReference>
<keyword evidence="10" id="KW-0325">Glycoprotein</keyword>
<evidence type="ECO:0000256" key="17">
    <source>
        <dbReference type="ARBA" id="ARBA00083611"/>
    </source>
</evidence>
<evidence type="ECO:0000256" key="5">
    <source>
        <dbReference type="ARBA" id="ARBA00012744"/>
    </source>
</evidence>
<dbReference type="InterPro" id="IPR036962">
    <property type="entry name" value="Glyco_hydro_3_N_sf"/>
</dbReference>
<evidence type="ECO:0000313" key="22">
    <source>
        <dbReference type="Proteomes" id="UP000028045"/>
    </source>
</evidence>
<dbReference type="SUPFAM" id="SSF51445">
    <property type="entry name" value="(Trans)glycosidases"/>
    <property type="match status" value="1"/>
</dbReference>
<evidence type="ECO:0000313" key="21">
    <source>
        <dbReference type="EMBL" id="KEY73191.1"/>
    </source>
</evidence>
<evidence type="ECO:0000256" key="8">
    <source>
        <dbReference type="ARBA" id="ARBA00022801"/>
    </source>
</evidence>
<dbReference type="GO" id="GO:0030245">
    <property type="term" value="P:cellulose catabolic process"/>
    <property type="evidence" value="ECO:0007669"/>
    <property type="project" value="UniProtKB-KW"/>
</dbReference>
<dbReference type="SUPFAM" id="SSF57180">
    <property type="entry name" value="Cellulose-binding domain"/>
    <property type="match status" value="1"/>
</dbReference>
<dbReference type="Proteomes" id="UP000028045">
    <property type="component" value="Unassembled WGS sequence"/>
</dbReference>
<feature type="domain" description="CBM1" evidence="20">
    <location>
        <begin position="22"/>
        <end position="58"/>
    </location>
</feature>
<evidence type="ECO:0000256" key="10">
    <source>
        <dbReference type="ARBA" id="ARBA00023180"/>
    </source>
</evidence>
<dbReference type="FunFam" id="3.20.20.300:FF:000002">
    <property type="entry name" value="Probable beta-glucosidase"/>
    <property type="match status" value="1"/>
</dbReference>
<comment type="similarity">
    <text evidence="4">Belongs to the glycosyl hydrolase 3 family.</text>
</comment>
<feature type="signal peptide" evidence="19">
    <location>
        <begin position="1"/>
        <end position="22"/>
    </location>
</feature>
<dbReference type="InterPro" id="IPR026891">
    <property type="entry name" value="Fn3-like"/>
</dbReference>
<dbReference type="Pfam" id="PF00933">
    <property type="entry name" value="Glyco_hydro_3"/>
    <property type="match status" value="1"/>
</dbReference>
<dbReference type="InterPro" id="IPR036881">
    <property type="entry name" value="Glyco_hydro_3_C_sf"/>
</dbReference>
<evidence type="ECO:0000256" key="1">
    <source>
        <dbReference type="ARBA" id="ARBA00000448"/>
    </source>
</evidence>
<dbReference type="Gene3D" id="2.60.40.10">
    <property type="entry name" value="Immunoglobulins"/>
    <property type="match status" value="1"/>
</dbReference>
<dbReference type="PANTHER" id="PTHR42715">
    <property type="entry name" value="BETA-GLUCOSIDASE"/>
    <property type="match status" value="1"/>
</dbReference>
<keyword evidence="12" id="KW-0326">Glycosidase</keyword>
<keyword evidence="9" id="KW-0136">Cellulose degradation</keyword>
<keyword evidence="8" id="KW-0378">Hydrolase</keyword>
<organism evidence="21 22">
    <name type="scientific">Stachybotrys chartarum (strain CBS 109288 / IBT 7711)</name>
    <name type="common">Toxic black mold</name>
    <name type="synonym">Stilbospora chartarum</name>
    <dbReference type="NCBI Taxonomy" id="1280523"/>
    <lineage>
        <taxon>Eukaryota</taxon>
        <taxon>Fungi</taxon>
        <taxon>Dikarya</taxon>
        <taxon>Ascomycota</taxon>
        <taxon>Pezizomycotina</taxon>
        <taxon>Sordariomycetes</taxon>
        <taxon>Hypocreomycetidae</taxon>
        <taxon>Hypocreales</taxon>
        <taxon>Stachybotryaceae</taxon>
        <taxon>Stachybotrys</taxon>
    </lineage>
</organism>
<evidence type="ECO:0000256" key="14">
    <source>
        <dbReference type="ARBA" id="ARBA00070030"/>
    </source>
</evidence>
<dbReference type="PROSITE" id="PS51164">
    <property type="entry name" value="CBM1_2"/>
    <property type="match status" value="1"/>
</dbReference>
<comment type="catalytic activity">
    <reaction evidence="1">
        <text>Hydrolysis of terminal, non-reducing beta-D-glucosyl residues with release of beta-D-glucose.</text>
        <dbReference type="EC" id="3.2.1.21"/>
    </reaction>
</comment>
<dbReference type="Pfam" id="PF00734">
    <property type="entry name" value="CBM_1"/>
    <property type="match status" value="1"/>
</dbReference>
<evidence type="ECO:0000256" key="19">
    <source>
        <dbReference type="SAM" id="SignalP"/>
    </source>
</evidence>
<dbReference type="Pfam" id="PF01915">
    <property type="entry name" value="Glyco_hydro_3_C"/>
    <property type="match status" value="1"/>
</dbReference>
<keyword evidence="13" id="KW-0624">Polysaccharide degradation</keyword>
<keyword evidence="11" id="KW-0119">Carbohydrate metabolism</keyword>
<evidence type="ECO:0000256" key="6">
    <source>
        <dbReference type="ARBA" id="ARBA00022525"/>
    </source>
</evidence>
<dbReference type="PROSITE" id="PS00562">
    <property type="entry name" value="CBM1_1"/>
    <property type="match status" value="1"/>
</dbReference>
<comment type="pathway">
    <text evidence="3">Glycan metabolism; cellulose degradation.</text>
</comment>
<dbReference type="InterPro" id="IPR013783">
    <property type="entry name" value="Ig-like_fold"/>
</dbReference>
<dbReference type="InterPro" id="IPR035971">
    <property type="entry name" value="CBD_sf"/>
</dbReference>
<dbReference type="InterPro" id="IPR000254">
    <property type="entry name" value="CBD"/>
</dbReference>
<dbReference type="InterPro" id="IPR017853">
    <property type="entry name" value="GH"/>
</dbReference>
<comment type="subcellular location">
    <subcellularLocation>
        <location evidence="2">Secreted</location>
    </subcellularLocation>
</comment>
<dbReference type="GO" id="GO:0005576">
    <property type="term" value="C:extracellular region"/>
    <property type="evidence" value="ECO:0007669"/>
    <property type="project" value="UniProtKB-SubCell"/>
</dbReference>
<dbReference type="Pfam" id="PF14310">
    <property type="entry name" value="Fn3-like"/>
    <property type="match status" value="1"/>
</dbReference>
<evidence type="ECO:0000256" key="2">
    <source>
        <dbReference type="ARBA" id="ARBA00004613"/>
    </source>
</evidence>
<feature type="region of interest" description="Disordered" evidence="18">
    <location>
        <begin position="62"/>
        <end position="103"/>
    </location>
</feature>
<keyword evidence="6" id="KW-0964">Secreted</keyword>
<dbReference type="FunFam" id="2.60.40.10:FF:000757">
    <property type="entry name" value="Beta-glucosidase G"/>
    <property type="match status" value="1"/>
</dbReference>
<dbReference type="GO" id="GO:0008422">
    <property type="term" value="F:beta-glucosidase activity"/>
    <property type="evidence" value="ECO:0007669"/>
    <property type="project" value="UniProtKB-EC"/>
</dbReference>
<evidence type="ECO:0000256" key="3">
    <source>
        <dbReference type="ARBA" id="ARBA00004987"/>
    </source>
</evidence>
<dbReference type="Gene3D" id="3.40.50.1700">
    <property type="entry name" value="Glycoside hydrolase family 3 C-terminal domain"/>
    <property type="match status" value="1"/>
</dbReference>
<gene>
    <name evidence="21" type="ORF">S7711_04157</name>
</gene>
<feature type="chain" id="PRO_5001771604" description="Beta-glucosidase cel3A" evidence="19">
    <location>
        <begin position="23"/>
        <end position="803"/>
    </location>
</feature>
<name>A0A084B6L2_STACB</name>
<dbReference type="InterPro" id="IPR002772">
    <property type="entry name" value="Glyco_hydro_3_C"/>
</dbReference>
<dbReference type="PANTHER" id="PTHR42715:SF28">
    <property type="entry name" value="BETA-GLUCOSIDASE L-RELATED"/>
    <property type="match status" value="1"/>
</dbReference>
<feature type="compositionally biased region" description="Low complexity" evidence="18">
    <location>
        <begin position="63"/>
        <end position="101"/>
    </location>
</feature>
<evidence type="ECO:0000256" key="11">
    <source>
        <dbReference type="ARBA" id="ARBA00023277"/>
    </source>
</evidence>
<protein>
    <recommendedName>
        <fullName evidence="14">Beta-glucosidase cel3A</fullName>
        <ecNumber evidence="5">3.2.1.21</ecNumber>
    </recommendedName>
    <alternativeName>
        <fullName evidence="15">Beta-D-glucoside glucohydrolase cel3A</fullName>
    </alternativeName>
    <alternativeName>
        <fullName evidence="17">Cellobiase cel3A</fullName>
    </alternativeName>
    <alternativeName>
        <fullName evidence="16">Gentiobiase cel3A</fullName>
    </alternativeName>
</protein>
<keyword evidence="7 19" id="KW-0732">Signal</keyword>
<dbReference type="SMART" id="SM01217">
    <property type="entry name" value="Fn3_like"/>
    <property type="match status" value="1"/>
</dbReference>
<dbReference type="GO" id="GO:0030248">
    <property type="term" value="F:cellulose binding"/>
    <property type="evidence" value="ECO:0007669"/>
    <property type="project" value="InterPro"/>
</dbReference>
<evidence type="ECO:0000256" key="18">
    <source>
        <dbReference type="SAM" id="MobiDB-lite"/>
    </source>
</evidence>
<keyword evidence="22" id="KW-1185">Reference proteome</keyword>
<dbReference type="AlphaFoldDB" id="A0A084B6L2"/>
<reference evidence="21 22" key="1">
    <citation type="journal article" date="2014" name="BMC Genomics">
        <title>Comparative genome sequencing reveals chemotype-specific gene clusters in the toxigenic black mold Stachybotrys.</title>
        <authorList>
            <person name="Semeiks J."/>
            <person name="Borek D."/>
            <person name="Otwinowski Z."/>
            <person name="Grishin N.V."/>
        </authorList>
    </citation>
    <scope>NUCLEOTIDE SEQUENCE [LARGE SCALE GENOMIC DNA]</scope>
    <source>
        <strain evidence="22">CBS 109288 / IBT 7711</strain>
    </source>
</reference>
<dbReference type="InterPro" id="IPR001764">
    <property type="entry name" value="Glyco_hydro_3_N"/>
</dbReference>
<dbReference type="FunFam" id="3.40.50.1700:FF:000003">
    <property type="entry name" value="Probable beta-glucosidase"/>
    <property type="match status" value="1"/>
</dbReference>
<dbReference type="SUPFAM" id="SSF52279">
    <property type="entry name" value="Beta-D-glucan exohydrolase, C-terminal domain"/>
    <property type="match status" value="1"/>
</dbReference>
<dbReference type="EC" id="3.2.1.21" evidence="5"/>
<dbReference type="EMBL" id="KL647898">
    <property type="protein sequence ID" value="KEY73191.1"/>
    <property type="molecule type" value="Genomic_DNA"/>
</dbReference>
<evidence type="ECO:0000256" key="12">
    <source>
        <dbReference type="ARBA" id="ARBA00023295"/>
    </source>
</evidence>
<dbReference type="OrthoDB" id="416222at2759"/>
<evidence type="ECO:0000256" key="15">
    <source>
        <dbReference type="ARBA" id="ARBA00078013"/>
    </source>
</evidence>
<evidence type="ECO:0000256" key="7">
    <source>
        <dbReference type="ARBA" id="ARBA00022729"/>
    </source>
</evidence>
<evidence type="ECO:0000256" key="13">
    <source>
        <dbReference type="ARBA" id="ARBA00023326"/>
    </source>
</evidence>
<dbReference type="PRINTS" id="PR00133">
    <property type="entry name" value="GLHYDRLASE3"/>
</dbReference>
<sequence length="803" mass="85177">MHSPTSLAVAVATMLLVSGSNAQVPAWGQCGGNGWTGGTTCTSGYQCVVLNEWYWQCTPGTIRSSTTSSASRSSTTSSASRPTSSATTSTSSGTSTPTDSPWTAAISRARTALGRLSASEKVGIVTGLGWHDGNCVGNVSPVPSIGFPSLCLQDGPLGIRYATSVTAFTPGVQAASTWDRELVRQRGQYMGEEARGTGVNVLLGPVAGALGKFAEGGRNWEGFSPDPYLTGILMADTIEALQGTGVQANAKHYIANEQERNRETMSSNVDDRTMHELYLWPYSDAVHANVASVMCSYNRINGTWSCENDNTMNRLLKTELGFPGYILTDWDAQHTTVEAANTGLDMSMPGTAYDGSRRLWGPALTSAINSGRVSQSRVDDMVVRILAGWYLMGQDTGYPQVNFNANVQANHRENVRAVARDGIVLLKNDDNILPLREGLSTLAVVGSGAVIGNHARNQCADHGCNNGALGMGWGSGTVNYPYFVAPYDAIRTRASSEGTTVTLSGTDETSAGASAARGRDVALVFITADSGEGYLTVENNAGDRVNLDPWHNGNDLVAAVAGANSNVVVVVHSVGAVILERILSFPAVKAVVWAGLPSQESGNALVDVLYGDTNPSGKLVYTIARSASDYNTRVTSGDDNYPEGLFIDYRHFDNAGISPRYEFGFGLSYTNFTYSSLAITSTARSGPATGPIVPGGQRDLYDIVATVTARITNSGPVSGAEAAQLYISYPTTAPSTPPRQLRGFDKLPLAAGASGTVTFEIRRRDISYWDVRSQRWVVPSGTFRIAVAASSRDIRLEGNMQVA</sequence>
<proteinExistence type="inferred from homology"/>
<evidence type="ECO:0000259" key="20">
    <source>
        <dbReference type="PROSITE" id="PS51164"/>
    </source>
</evidence>
<dbReference type="HOGENOM" id="CLU_004542_2_3_1"/>
<dbReference type="Gene3D" id="3.20.20.300">
    <property type="entry name" value="Glycoside hydrolase, family 3, N-terminal domain"/>
    <property type="match status" value="1"/>
</dbReference>
<evidence type="ECO:0000256" key="9">
    <source>
        <dbReference type="ARBA" id="ARBA00023001"/>
    </source>
</evidence>
<accession>A0A084B6L2</accession>
<evidence type="ECO:0000256" key="16">
    <source>
        <dbReference type="ARBA" id="ARBA00083231"/>
    </source>
</evidence>